<dbReference type="EMBL" id="AMGY01000003">
    <property type="protein sequence ID" value="EXJ86932.1"/>
    <property type="molecule type" value="Genomic_DNA"/>
</dbReference>
<gene>
    <name evidence="1" type="ORF">A1O3_03886</name>
</gene>
<dbReference type="AlphaFoldDB" id="W9Y2B1"/>
<dbReference type="GeneID" id="19168011"/>
<proteinExistence type="predicted"/>
<protein>
    <recommendedName>
        <fullName evidence="3">VOC domain-containing protein</fullName>
    </recommendedName>
</protein>
<dbReference type="SUPFAM" id="SSF54593">
    <property type="entry name" value="Glyoxalase/Bleomycin resistance protein/Dihydroxybiphenyl dioxygenase"/>
    <property type="match status" value="2"/>
</dbReference>
<evidence type="ECO:0000313" key="2">
    <source>
        <dbReference type="Proteomes" id="UP000019478"/>
    </source>
</evidence>
<organism evidence="1 2">
    <name type="scientific">Capronia epimyces CBS 606.96</name>
    <dbReference type="NCBI Taxonomy" id="1182542"/>
    <lineage>
        <taxon>Eukaryota</taxon>
        <taxon>Fungi</taxon>
        <taxon>Dikarya</taxon>
        <taxon>Ascomycota</taxon>
        <taxon>Pezizomycotina</taxon>
        <taxon>Eurotiomycetes</taxon>
        <taxon>Chaetothyriomycetidae</taxon>
        <taxon>Chaetothyriales</taxon>
        <taxon>Herpotrichiellaceae</taxon>
        <taxon>Capronia</taxon>
    </lineage>
</organism>
<dbReference type="OrthoDB" id="5330508at2759"/>
<evidence type="ECO:0008006" key="3">
    <source>
        <dbReference type="Google" id="ProtNLM"/>
    </source>
</evidence>
<dbReference type="HOGENOM" id="CLU_935793_0_0_1"/>
<reference evidence="1 2" key="1">
    <citation type="submission" date="2013-03" db="EMBL/GenBank/DDBJ databases">
        <title>The Genome Sequence of Capronia epimyces CBS 606.96.</title>
        <authorList>
            <consortium name="The Broad Institute Genomics Platform"/>
            <person name="Cuomo C."/>
            <person name="de Hoog S."/>
            <person name="Gorbushina A."/>
            <person name="Walker B."/>
            <person name="Young S.K."/>
            <person name="Zeng Q."/>
            <person name="Gargeya S."/>
            <person name="Fitzgerald M."/>
            <person name="Haas B."/>
            <person name="Abouelleil A."/>
            <person name="Allen A.W."/>
            <person name="Alvarado L."/>
            <person name="Arachchi H.M."/>
            <person name="Berlin A.M."/>
            <person name="Chapman S.B."/>
            <person name="Gainer-Dewar J."/>
            <person name="Goldberg J."/>
            <person name="Griggs A."/>
            <person name="Gujja S."/>
            <person name="Hansen M."/>
            <person name="Howarth C."/>
            <person name="Imamovic A."/>
            <person name="Ireland A."/>
            <person name="Larimer J."/>
            <person name="McCowan C."/>
            <person name="Murphy C."/>
            <person name="Pearson M."/>
            <person name="Poon T.W."/>
            <person name="Priest M."/>
            <person name="Roberts A."/>
            <person name="Saif S."/>
            <person name="Shea T."/>
            <person name="Sisk P."/>
            <person name="Sykes S."/>
            <person name="Wortman J."/>
            <person name="Nusbaum C."/>
            <person name="Birren B."/>
        </authorList>
    </citation>
    <scope>NUCLEOTIDE SEQUENCE [LARGE SCALE GENOMIC DNA]</scope>
    <source>
        <strain evidence="1 2">CBS 606.96</strain>
    </source>
</reference>
<accession>W9Y2B1</accession>
<evidence type="ECO:0000313" key="1">
    <source>
        <dbReference type="EMBL" id="EXJ86932.1"/>
    </source>
</evidence>
<sequence>MAYKVRYMWHPTHLVSDLEACSKFFREVFNVTSVPVEANLPPREECPTYPRDYSILTMIREVMFDCIDPLKYVVEGRQTFESVDAPGHGHLSGFGLAVDGADELYKACVANGIRSTDQANRLGSPNRPPVTGFKPATLFFTLPETTGLRYQIYARAATGPPHPRVDPEWTLPPVSADDPLSLEFCSHHTILSSNPAKALNFLVGILHGRVIHQGCNELLETDSTYIALGDGVYEVAVPTRAGSFAARDLRFNAPFAFDTYHALTWKVADLSKVRRHLEAKNIPLLMQDEHTLVTDPKHTIGVPWGFTDRKVPGDLRLSP</sequence>
<name>W9Y2B1_9EURO</name>
<dbReference type="RefSeq" id="XP_007732211.1">
    <property type="nucleotide sequence ID" value="XM_007734021.1"/>
</dbReference>
<dbReference type="InterPro" id="IPR029068">
    <property type="entry name" value="Glyas_Bleomycin-R_OHBP_Dase"/>
</dbReference>
<keyword evidence="2" id="KW-1185">Reference proteome</keyword>
<dbReference type="Gene3D" id="3.10.180.10">
    <property type="entry name" value="2,3-Dihydroxybiphenyl 1,2-Dioxygenase, domain 1"/>
    <property type="match status" value="2"/>
</dbReference>
<comment type="caution">
    <text evidence="1">The sequence shown here is derived from an EMBL/GenBank/DDBJ whole genome shotgun (WGS) entry which is preliminary data.</text>
</comment>
<dbReference type="Proteomes" id="UP000019478">
    <property type="component" value="Unassembled WGS sequence"/>
</dbReference>